<reference evidence="2" key="1">
    <citation type="submission" date="2021-01" db="EMBL/GenBank/DDBJ databases">
        <authorList>
            <person name="Corre E."/>
            <person name="Pelletier E."/>
            <person name="Niang G."/>
            <person name="Scheremetjew M."/>
            <person name="Finn R."/>
            <person name="Kale V."/>
            <person name="Holt S."/>
            <person name="Cochrane G."/>
            <person name="Meng A."/>
            <person name="Brown T."/>
            <person name="Cohen L."/>
        </authorList>
    </citation>
    <scope>NUCLEOTIDE SEQUENCE</scope>
    <source>
        <strain evidence="2">PLY182g</strain>
    </source>
</reference>
<dbReference type="AlphaFoldDB" id="A0A7S0Q946"/>
<sequence length="302" mass="33884">MRLVFTGGSGKAGRHVIPELLAHGHKILNLDLVPLDIPGVDNVKADVTDSGQVFNALSMMHNLAECDECIGRMPVPDAVVHFAAIPRILLRPDNETYRINTMGTYNVIEAAVKLGIRKIIFASSETTYGVCFADGERTPEYLPVDEEHPVVPEDSYATSKVVNEVTARSFQRRTGIDIYGIRINNVVEPHEYAQNFPSYFQNPELRRRNIFAYIDARDLGQLVHRCLVTDGLGYQIFNAANDDHSVALTTQQLLDKYYVGVPVKRQMGEYEGLYSNAKAKTMLGWSEQHNWRKYVSDAPSKP</sequence>
<dbReference type="InterPro" id="IPR036291">
    <property type="entry name" value="NAD(P)-bd_dom_sf"/>
</dbReference>
<name>A0A7S0Q946_9EUKA</name>
<feature type="domain" description="NAD-dependent epimerase/dehydratase" evidence="1">
    <location>
        <begin position="6"/>
        <end position="194"/>
    </location>
</feature>
<gene>
    <name evidence="2" type="ORF">CPEL01642_LOCUS24031</name>
</gene>
<evidence type="ECO:0000313" key="2">
    <source>
        <dbReference type="EMBL" id="CAD8620648.1"/>
    </source>
</evidence>
<organism evidence="2">
    <name type="scientific">Coccolithus braarudii</name>
    <dbReference type="NCBI Taxonomy" id="221442"/>
    <lineage>
        <taxon>Eukaryota</taxon>
        <taxon>Haptista</taxon>
        <taxon>Haptophyta</taxon>
        <taxon>Prymnesiophyceae</taxon>
        <taxon>Coccolithales</taxon>
        <taxon>Coccolithaceae</taxon>
        <taxon>Coccolithus</taxon>
    </lineage>
</organism>
<dbReference type="CDD" id="cd08946">
    <property type="entry name" value="SDR_e"/>
    <property type="match status" value="1"/>
</dbReference>
<dbReference type="PANTHER" id="PTHR43103">
    <property type="entry name" value="NUCLEOSIDE-DIPHOSPHATE-SUGAR EPIMERASE"/>
    <property type="match status" value="1"/>
</dbReference>
<proteinExistence type="predicted"/>
<evidence type="ECO:0000259" key="1">
    <source>
        <dbReference type="Pfam" id="PF01370"/>
    </source>
</evidence>
<dbReference type="PANTHER" id="PTHR43103:SF6">
    <property type="entry name" value="PUTATIVE-RELATED"/>
    <property type="match status" value="1"/>
</dbReference>
<dbReference type="Pfam" id="PF01370">
    <property type="entry name" value="Epimerase"/>
    <property type="match status" value="1"/>
</dbReference>
<dbReference type="InterPro" id="IPR001509">
    <property type="entry name" value="Epimerase_deHydtase"/>
</dbReference>
<dbReference type="SUPFAM" id="SSF51735">
    <property type="entry name" value="NAD(P)-binding Rossmann-fold domains"/>
    <property type="match status" value="1"/>
</dbReference>
<protein>
    <recommendedName>
        <fullName evidence="1">NAD-dependent epimerase/dehydratase domain-containing protein</fullName>
    </recommendedName>
</protein>
<accession>A0A7S0Q946</accession>
<dbReference type="Gene3D" id="3.40.50.720">
    <property type="entry name" value="NAD(P)-binding Rossmann-like Domain"/>
    <property type="match status" value="1"/>
</dbReference>
<dbReference type="EMBL" id="HBEY01049988">
    <property type="protein sequence ID" value="CAD8620648.1"/>
    <property type="molecule type" value="Transcribed_RNA"/>
</dbReference>